<dbReference type="Gene3D" id="1.25.40.20">
    <property type="entry name" value="Ankyrin repeat-containing domain"/>
    <property type="match status" value="3"/>
</dbReference>
<gene>
    <name evidence="5" type="primary">LOC106821414</name>
</gene>
<dbReference type="InterPro" id="IPR036770">
    <property type="entry name" value="Ankyrin_rpt-contain_sf"/>
</dbReference>
<dbReference type="PROSITE" id="PS50088">
    <property type="entry name" value="ANK_REPEAT"/>
    <property type="match status" value="8"/>
</dbReference>
<feature type="repeat" description="ANK" evidence="2">
    <location>
        <begin position="118"/>
        <end position="150"/>
    </location>
</feature>
<dbReference type="SUPFAM" id="SSF48403">
    <property type="entry name" value="Ankyrin repeat"/>
    <property type="match status" value="2"/>
</dbReference>
<feature type="repeat" description="ANK" evidence="2">
    <location>
        <begin position="287"/>
        <end position="319"/>
    </location>
</feature>
<feature type="region of interest" description="Disordered" evidence="3">
    <location>
        <begin position="453"/>
        <end position="479"/>
    </location>
</feature>
<dbReference type="InterPro" id="IPR018247">
    <property type="entry name" value="EF_Hand_1_Ca_BS"/>
</dbReference>
<feature type="repeat" description="ANK" evidence="2">
    <location>
        <begin position="604"/>
        <end position="636"/>
    </location>
</feature>
<keyword evidence="1" id="KW-0106">Calcium</keyword>
<evidence type="ECO:0000256" key="2">
    <source>
        <dbReference type="PROSITE-ProRule" id="PRU00023"/>
    </source>
</evidence>
<dbReference type="RefSeq" id="XP_014681684.1">
    <property type="nucleotide sequence ID" value="XM_014826198.1"/>
</dbReference>
<dbReference type="GeneID" id="106821414"/>
<feature type="repeat" description="ANK" evidence="2">
    <location>
        <begin position="254"/>
        <end position="286"/>
    </location>
</feature>
<dbReference type="PANTHER" id="PTHR24127">
    <property type="entry name" value="ANKYRIN REPEAT AND EF-HAND DOMAIN-CONTAINING PROTEIN 1"/>
    <property type="match status" value="1"/>
</dbReference>
<feature type="repeat" description="ANK" evidence="2">
    <location>
        <begin position="571"/>
        <end position="603"/>
    </location>
</feature>
<name>A0ABM1FB63_PRICU</name>
<evidence type="ECO:0000256" key="1">
    <source>
        <dbReference type="ARBA" id="ARBA00022837"/>
    </source>
</evidence>
<organism evidence="4 5">
    <name type="scientific">Priapulus caudatus</name>
    <name type="common">Priapulid worm</name>
    <dbReference type="NCBI Taxonomy" id="37621"/>
    <lineage>
        <taxon>Eukaryota</taxon>
        <taxon>Metazoa</taxon>
        <taxon>Ecdysozoa</taxon>
        <taxon>Scalidophora</taxon>
        <taxon>Priapulida</taxon>
        <taxon>Priapulimorpha</taxon>
        <taxon>Priapulimorphida</taxon>
        <taxon>Priapulidae</taxon>
        <taxon>Priapulus</taxon>
    </lineage>
</organism>
<protein>
    <submittedName>
        <fullName evidence="5">Ankyrin repeat and EF-hand domain-containing protein 1-like isoform X1</fullName>
    </submittedName>
</protein>
<proteinExistence type="predicted"/>
<dbReference type="PROSITE" id="PS50297">
    <property type="entry name" value="ANK_REP_REGION"/>
    <property type="match status" value="7"/>
</dbReference>
<dbReference type="PANTHER" id="PTHR24127:SF1">
    <property type="entry name" value="ANKYRIN REPEAT AND EF-HAND DOMAIN-CONTAINING PROTEIN 1"/>
    <property type="match status" value="1"/>
</dbReference>
<accession>A0ABM1FB63</accession>
<evidence type="ECO:0000313" key="4">
    <source>
        <dbReference type="Proteomes" id="UP000695022"/>
    </source>
</evidence>
<dbReference type="PRINTS" id="PR01415">
    <property type="entry name" value="ANKYRIN"/>
</dbReference>
<dbReference type="Proteomes" id="UP000695022">
    <property type="component" value="Unplaced"/>
</dbReference>
<keyword evidence="4" id="KW-1185">Reference proteome</keyword>
<dbReference type="SUPFAM" id="SSF47473">
    <property type="entry name" value="EF-hand"/>
    <property type="match status" value="1"/>
</dbReference>
<dbReference type="PROSITE" id="PS00018">
    <property type="entry name" value="EF_HAND_1"/>
    <property type="match status" value="1"/>
</dbReference>
<sequence length="866" mass="94935">MADIYPVTAGASSSTLHCHLPNANCARTLLGQSRKMMKLSLGESRLVTLQVTKLMQLIRKNQHDKVENLVGKALPNIINFGSPETGETPLHWAAINNDDESASLLLRLGADTNVVDTKMRTPAMRAAEYGHVQMLLILLEAGAEMNIKDSDGRTIVFYCLTSTRRHVECLNIILSWGADPNVTDEQGRSALIMAAEGGPDMEEVCLAMLQAGASLQVTDKTGKTPLLAACSSKAGALLLTLLERGANPNNANYMGITPAHWAAEVGYLEALIYLSAYGANFNIPCSTGDTPLHMAARSGSTKICKFLSLRGCEAKTKNNDGLVAKILAKEMGWTSTSKELRRAEKLPSRVPSQKMVGATFGEPEAVRLYDWSCTFAEKLVDEFQLQDSEKTKRLPADTFWTCLEVFAAPVDDTGKARISDLHDKNGDGTLNYVEFLKGTYVPKQYRAHLINKEKKKKGTKKAKGAKKGRASGKSKHNANTVPICVNTDMPLIAHAGVPQNMIPKYTPFIQASRLDNETWPENPIQDDSMWYEEKPRKTYISLSEAARAKDFESMLDAFECNHATVNVQDKYYRTPLISACADGNIEAAEFLLQHGADVNALDNLKWTALHHACYSGSFPIVKLLIQYGANVNSQSLYGATPLMRAIQTSKIDVINFLILKGAQLHYENKKGLMAVDVAREWAMPDVVAFIESLCSPELLNNGSKGKSGKSKGKGKSTANPKGVQRSKSTPAKDVVPSELSGPDSLETKKASGRQGDRRKKSASGATSPPVRRAASTPPSRPTSTPLSRLSAALDRCQEDITFTLPSRMRNYPNRAYTTEWLEERRKRYGSDAVDFSTIERGFEENAKRVFTENVSGRTLDSRGTVK</sequence>
<feature type="repeat" description="ANK" evidence="2">
    <location>
        <begin position="221"/>
        <end position="253"/>
    </location>
</feature>
<dbReference type="SMART" id="SM00248">
    <property type="entry name" value="ANK"/>
    <property type="match status" value="10"/>
</dbReference>
<evidence type="ECO:0000256" key="3">
    <source>
        <dbReference type="SAM" id="MobiDB-lite"/>
    </source>
</evidence>
<keyword evidence="2" id="KW-0040">ANK repeat</keyword>
<feature type="repeat" description="ANK" evidence="2">
    <location>
        <begin position="85"/>
        <end position="117"/>
    </location>
</feature>
<feature type="compositionally biased region" description="Low complexity" evidence="3">
    <location>
        <begin position="767"/>
        <end position="789"/>
    </location>
</feature>
<evidence type="ECO:0000313" key="5">
    <source>
        <dbReference type="RefSeq" id="XP_014681684.1"/>
    </source>
</evidence>
<feature type="compositionally biased region" description="Basic residues" evidence="3">
    <location>
        <begin position="453"/>
        <end position="476"/>
    </location>
</feature>
<feature type="region of interest" description="Disordered" evidence="3">
    <location>
        <begin position="700"/>
        <end position="789"/>
    </location>
</feature>
<dbReference type="InterPro" id="IPR011992">
    <property type="entry name" value="EF-hand-dom_pair"/>
</dbReference>
<reference evidence="5" key="1">
    <citation type="submission" date="2025-08" db="UniProtKB">
        <authorList>
            <consortium name="RefSeq"/>
        </authorList>
    </citation>
    <scope>IDENTIFICATION</scope>
</reference>
<feature type="repeat" description="ANK" evidence="2">
    <location>
        <begin position="637"/>
        <end position="669"/>
    </location>
</feature>
<dbReference type="InterPro" id="IPR052801">
    <property type="entry name" value="Ankyrin-EF-hand"/>
</dbReference>
<dbReference type="InterPro" id="IPR002110">
    <property type="entry name" value="Ankyrin_rpt"/>
</dbReference>
<dbReference type="Pfam" id="PF12796">
    <property type="entry name" value="Ank_2"/>
    <property type="match status" value="3"/>
</dbReference>